<protein>
    <submittedName>
        <fullName evidence="2">Uncharacterized protein</fullName>
    </submittedName>
</protein>
<evidence type="ECO:0000313" key="3">
    <source>
        <dbReference type="Proteomes" id="UP001157440"/>
    </source>
</evidence>
<proteinExistence type="predicted"/>
<comment type="caution">
    <text evidence="2">The sequence shown here is derived from an EMBL/GenBank/DDBJ whole genome shotgun (WGS) entry which is preliminary data.</text>
</comment>
<sequence>MTNRLALDLRPSAYLSRASLARELDISESTVDEMVRRRVLPQPVALSRGCVRWCWHDVQDALAHLGGAEDSPSSDPFMEGARHATQTQEGRRDPP</sequence>
<accession>A0AA37TQK5</accession>
<reference evidence="3" key="1">
    <citation type="journal article" date="2019" name="Int. J. Syst. Evol. Microbiol.">
        <title>The Global Catalogue of Microorganisms (GCM) 10K type strain sequencing project: providing services to taxonomists for standard genome sequencing and annotation.</title>
        <authorList>
            <consortium name="The Broad Institute Genomics Platform"/>
            <consortium name="The Broad Institute Genome Sequencing Center for Infectious Disease"/>
            <person name="Wu L."/>
            <person name="Ma J."/>
        </authorList>
    </citation>
    <scope>NUCLEOTIDE SEQUENCE [LARGE SCALE GENOMIC DNA]</scope>
    <source>
        <strain evidence="3">NBRC 103632</strain>
    </source>
</reference>
<keyword evidence="3" id="KW-1185">Reference proteome</keyword>
<evidence type="ECO:0000313" key="2">
    <source>
        <dbReference type="EMBL" id="GLS73757.1"/>
    </source>
</evidence>
<name>A0AA37TQK5_9HYPH</name>
<feature type="region of interest" description="Disordered" evidence="1">
    <location>
        <begin position="65"/>
        <end position="95"/>
    </location>
</feature>
<organism evidence="2 3">
    <name type="scientific">Methylobacterium tardum</name>
    <dbReference type="NCBI Taxonomy" id="374432"/>
    <lineage>
        <taxon>Bacteria</taxon>
        <taxon>Pseudomonadati</taxon>
        <taxon>Pseudomonadota</taxon>
        <taxon>Alphaproteobacteria</taxon>
        <taxon>Hyphomicrobiales</taxon>
        <taxon>Methylobacteriaceae</taxon>
        <taxon>Methylobacterium</taxon>
    </lineage>
</organism>
<evidence type="ECO:0000256" key="1">
    <source>
        <dbReference type="SAM" id="MobiDB-lite"/>
    </source>
</evidence>
<dbReference type="AlphaFoldDB" id="A0AA37TQK5"/>
<gene>
    <name evidence="2" type="ORF">GCM10007890_57720</name>
</gene>
<dbReference type="EMBL" id="BSPL01000029">
    <property type="protein sequence ID" value="GLS73757.1"/>
    <property type="molecule type" value="Genomic_DNA"/>
</dbReference>
<dbReference type="Proteomes" id="UP001157440">
    <property type="component" value="Unassembled WGS sequence"/>
</dbReference>